<evidence type="ECO:0000256" key="1">
    <source>
        <dbReference type="SAM" id="MobiDB-lite"/>
    </source>
</evidence>
<feature type="compositionally biased region" description="Basic and acidic residues" evidence="1">
    <location>
        <begin position="97"/>
        <end position="119"/>
    </location>
</feature>
<feature type="region of interest" description="Disordered" evidence="1">
    <location>
        <begin position="54"/>
        <end position="137"/>
    </location>
</feature>
<gene>
    <name evidence="2" type="ORF">BaRGS_00023948</name>
</gene>
<feature type="non-terminal residue" evidence="2">
    <location>
        <position position="1"/>
    </location>
</feature>
<proteinExistence type="predicted"/>
<feature type="compositionally biased region" description="Basic and acidic residues" evidence="1">
    <location>
        <begin position="77"/>
        <end position="87"/>
    </location>
</feature>
<evidence type="ECO:0000313" key="2">
    <source>
        <dbReference type="EMBL" id="KAK7484774.1"/>
    </source>
</evidence>
<dbReference type="Proteomes" id="UP001519460">
    <property type="component" value="Unassembled WGS sequence"/>
</dbReference>
<organism evidence="2 3">
    <name type="scientific">Batillaria attramentaria</name>
    <dbReference type="NCBI Taxonomy" id="370345"/>
    <lineage>
        <taxon>Eukaryota</taxon>
        <taxon>Metazoa</taxon>
        <taxon>Spiralia</taxon>
        <taxon>Lophotrochozoa</taxon>
        <taxon>Mollusca</taxon>
        <taxon>Gastropoda</taxon>
        <taxon>Caenogastropoda</taxon>
        <taxon>Sorbeoconcha</taxon>
        <taxon>Cerithioidea</taxon>
        <taxon>Batillariidae</taxon>
        <taxon>Batillaria</taxon>
    </lineage>
</organism>
<keyword evidence="3" id="KW-1185">Reference proteome</keyword>
<name>A0ABD0KCB7_9CAEN</name>
<dbReference type="EMBL" id="JACVVK020000204">
    <property type="protein sequence ID" value="KAK7484774.1"/>
    <property type="molecule type" value="Genomic_DNA"/>
</dbReference>
<accession>A0ABD0KCB7</accession>
<reference evidence="2 3" key="1">
    <citation type="journal article" date="2023" name="Sci. Data">
        <title>Genome assembly of the Korean intertidal mud-creeper Batillaria attramentaria.</title>
        <authorList>
            <person name="Patra A.K."/>
            <person name="Ho P.T."/>
            <person name="Jun S."/>
            <person name="Lee S.J."/>
            <person name="Kim Y."/>
            <person name="Won Y.J."/>
        </authorList>
    </citation>
    <scope>NUCLEOTIDE SEQUENCE [LARGE SCALE GENOMIC DNA]</scope>
    <source>
        <strain evidence="2">Wonlab-2016</strain>
    </source>
</reference>
<sequence length="137" mass="15962">DRRCFERALSSTDLVHRRRRACAPGGQRQEQTLRSLIVRFSRWGDKMAVMQDADLQQSLKGKPGCQSSSRPYQTSESRNRSCQKDGKFGYYKNVRLHIADRHSPGDRPTDHDQGPLQDKRRQRSNTPAHRNEDRQQQ</sequence>
<evidence type="ECO:0000313" key="3">
    <source>
        <dbReference type="Proteomes" id="UP001519460"/>
    </source>
</evidence>
<protein>
    <submittedName>
        <fullName evidence="2">Uncharacterized protein</fullName>
    </submittedName>
</protein>
<feature type="compositionally biased region" description="Polar residues" evidence="1">
    <location>
        <begin position="54"/>
        <end position="76"/>
    </location>
</feature>
<dbReference type="AlphaFoldDB" id="A0ABD0KCB7"/>
<comment type="caution">
    <text evidence="2">The sequence shown here is derived from an EMBL/GenBank/DDBJ whole genome shotgun (WGS) entry which is preliminary data.</text>
</comment>